<dbReference type="Pfam" id="PF18413">
    <property type="entry name" value="Neuraminidase"/>
    <property type="match status" value="1"/>
</dbReference>
<evidence type="ECO:0000313" key="6">
    <source>
        <dbReference type="EMBL" id="KAE8392574.1"/>
    </source>
</evidence>
<keyword evidence="1" id="KW-0175">Coiled coil</keyword>
<evidence type="ECO:0000256" key="2">
    <source>
        <dbReference type="SAM" id="MobiDB-lite"/>
    </source>
</evidence>
<evidence type="ECO:0000259" key="4">
    <source>
        <dbReference type="Pfam" id="PF18413"/>
    </source>
</evidence>
<proteinExistence type="predicted"/>
<dbReference type="InterPro" id="IPR040840">
    <property type="entry name" value="TcA_TcB_BD"/>
</dbReference>
<protein>
    <submittedName>
        <fullName evidence="6">Uncharacterized protein</fullName>
    </submittedName>
</protein>
<feature type="domain" description="Neuraminidase-like" evidence="4">
    <location>
        <begin position="1540"/>
        <end position="1690"/>
    </location>
</feature>
<reference evidence="6" key="1">
    <citation type="submission" date="2019-04" db="EMBL/GenBank/DDBJ databases">
        <title>Friends and foes A comparative genomics studyof 23 Aspergillus species from section Flavi.</title>
        <authorList>
            <consortium name="DOE Joint Genome Institute"/>
            <person name="Kjaerbolling I."/>
            <person name="Vesth T."/>
            <person name="Frisvad J.C."/>
            <person name="Nybo J.L."/>
            <person name="Theobald S."/>
            <person name="Kildgaard S."/>
            <person name="Isbrandt T."/>
            <person name="Kuo A."/>
            <person name="Sato A."/>
            <person name="Lyhne E.K."/>
            <person name="Kogle M.E."/>
            <person name="Wiebenga A."/>
            <person name="Kun R.S."/>
            <person name="Lubbers R.J."/>
            <person name="Makela M.R."/>
            <person name="Barry K."/>
            <person name="Chovatia M."/>
            <person name="Clum A."/>
            <person name="Daum C."/>
            <person name="Haridas S."/>
            <person name="He G."/>
            <person name="LaButti K."/>
            <person name="Lipzen A."/>
            <person name="Mondo S."/>
            <person name="Riley R."/>
            <person name="Salamov A."/>
            <person name="Simmons B.A."/>
            <person name="Magnuson J.K."/>
            <person name="Henrissat B."/>
            <person name="Mortensen U.H."/>
            <person name="Larsen T.O."/>
            <person name="Devries R.P."/>
            <person name="Grigoriev I.V."/>
            <person name="Machida M."/>
            <person name="Baker S.E."/>
            <person name="Andersen M.R."/>
        </authorList>
    </citation>
    <scope>NUCLEOTIDE SEQUENCE [LARGE SCALE GENOMIC DNA]</scope>
    <source>
        <strain evidence="6">IBT 14317</strain>
    </source>
</reference>
<feature type="region of interest" description="Disordered" evidence="2">
    <location>
        <begin position="2831"/>
        <end position="2852"/>
    </location>
</feature>
<organism evidence="6">
    <name type="scientific">Petromyces alliaceus</name>
    <name type="common">Aspergillus alliaceus</name>
    <dbReference type="NCBI Taxonomy" id="209559"/>
    <lineage>
        <taxon>Eukaryota</taxon>
        <taxon>Fungi</taxon>
        <taxon>Dikarya</taxon>
        <taxon>Ascomycota</taxon>
        <taxon>Pezizomycotina</taxon>
        <taxon>Eurotiomycetes</taxon>
        <taxon>Eurotiomycetidae</taxon>
        <taxon>Eurotiales</taxon>
        <taxon>Aspergillaceae</taxon>
        <taxon>Aspergillus</taxon>
        <taxon>Aspergillus subgen. Circumdati</taxon>
    </lineage>
</organism>
<dbReference type="InterPro" id="IPR041079">
    <property type="entry name" value="Neuraminidase-like"/>
</dbReference>
<gene>
    <name evidence="6" type="ORF">BDV23DRAFT_181503</name>
</gene>
<sequence length="2895" mass="322150">MPPSSTMPASSSVIESNSDQLTVGLVQRLLGTNPSDSPDLFQALGSQLVKTSSPDAAISAARQAPGLSSQDKAKLDTLLWIHQVSHGHLDLIDFCLANARVASQPVWPPGVVTPQTLAERIMTLPRDCKGVPDKAEWIHLRQRLFASASTSVIISLITSEQLPVRPEECKDHVVAVLQRARDSLGFDIGKQSVRPLLPSGDASEELFKGAGVPPGQYAAVATYLCSLQRLQALVNEPSDTGALIRCGFPSAEVIARNGPKRAKQKMVRRGVPRERVDQIFNMASLVAARNQYLCTKALAIRGTGSNRDVAIAGLQLSRPLYHATDKEDINFHTMFGLDTVSCEECASLTGPPAFFVDLLHRLSDMEADGGSNPKSLLDKLFERRPDLGELQLSCANSDVLVPYVDIVNEVLETVVWRLDQGMMPIISPFNASEQDTDQANLMQPQNTNFQVYSDVLQSAVSPMHTFPYNQAIHSLRAYFDALGVSYLELLEVFRSPYTISSRQDLSKDVDEALDHAAAAETLNLQREDYVAITRQGFYSRELVGELRGEPVDEKEYNASIGLQVPSQYWGFEEDSVMLDPEEGLARINDILLPRSGISIQDFLAIVRSQYTDEMLAIEILKDPKHDDPPASELLKNMRLRQWGPEDEMLPLDEEDCDRLQAFTRLFMKLQWPVEELDALLVTLSEEKDNISLTPTLLDKLAAVKQLAELTGRSPVALQPFWGDMNMHGDNSLFNQLFLSAVIPSKTRKKITPEVRGSGITSASAQRLTQDGEELVLTTVLMGLNLTPADFDAICKALGIMLPADLTLENISAVYRVSELCKILKVSPQDYPGLLLLLDEKNPFQDPPTTLSIIKEYLPQQQLAGAQWAHDRLLFMVKKISSRTDPDCQPTVDQHIRIIDAIQSGLDDPMLQDTEKKMQDATLLPNLVTELIPDVHVNTKVLALLERGLEDDGGDGGGDALGDDLTDEEFLTKALAPVLGEKRASFLSQEIMAKPAGIERVTLFLGAFLPQRYRKKQSQAVMTSLASFFPALSMPMLQFSLETLIQVDEHGEISSGMNVMLGLAETSRDDNPGASFSGYFRPPTTGTYLILSAADEKPEGAALEDTLLDFQEQAAGMEPKWAAVTDSLTGGRWYRLHYVGAVGELSWIAGDIDRSQGIRPAEFKPSELVSGTVVDRVAAVVVDLMRVSLLVDRFRSQSADAELGTVMQYVAAARGLPQQFSLNDLTTADIWALEQYVQLREAFALNGASASLLDLYKWLFSFAPARSGGRQPQDDVQKALAKKLSSASGWAKDDCLLYLRSRYPNASGFQLITWFQDVGTLHQMQTAIQFLRRLNLPSLSLKALFTMAQPAWRDLVATDFANAETLRLAIQSRRFPPSSSSPTALSQASDSIRTGQQRALIHTILADQYAADHGLTTPDQMFGHFLIDVQMGPGLQTSRITQAISSVQLFAQRCALGLEEDIGPEALDRSELDNILRYRLWEADRKAYLYPENWADPTLRDNKTEQFTALESKALQSKLELESIARIIKSYVHEVNAIGNLRVESYVIEHRNNGGEHLWFLFACSRTSPPRFYYRTVLVPAGTKSVRPLWSSWIPLTLDIPVLETDADGSQLGRPGSYVVPASYRSRVFVFLPDITLGQRRDTSLDDTKYGELQEKSPSDMSPRSFWEIRMGYSELRNGEWSPKTVCRSVIRVRVPRGEDPAPSVANFNFRVLYRSDPSKQLTILVEWTRRGKDFMGEPADVQHELGYFQLRGQEVVLVTEESGIPVSELDAKEELTNLKTTRTQFMRFKSKENSHKAEYYRQYGNADPPDRETVVMGRPSKMVEAGKCDWLVDASYPIEHTISTFIFEVAAQDRLEQFIDLEKLDSFRVDYMYNRVSPVLAEQAQQDQGLEGVYEVLKAIQPADQPADPSLATDSEDSHPHEDAFGRWIDTGNDNAVHYHERSAPYAIYNWELGVHIPMLLVERLMATQQFELALKVIRLVFDPSMDGEGIGRCWRFPPFREESVRNPGFTPDEPLAVHEWKLSGGNVHSAARANPVAYMKRIAVKYIELLLAMGDEHFRRDTLESLPLATQFYVEASHVFGPQPTELPQLGKRQTMTYNQLEEHLTALSNAIVDLELDFPFYVAPGDRDAGSPPGTNERPQSYLRTGYFCVPSNPQLLALRSQIDDRLYKIRNGMDISGRKRTLALLEPAIDPGAVQAARGPGGAGIAGFLNDLESPMPRYRFRALIGFAYDLCSELKGAASQKLGYVEARDGEALSLLKSRHQRAVLALTMRAKEQQMAEISRAIEVQQLTRRQQETKLAHYLALTGDNESKEIPARGAEWQNIPLRIEKPSNDDFRVSPFEREAMRQAELSADLQWQVALTEGAARIAFALPQIGGKMQPIGAGADLTAGGEQIGNALKAYAAVNAKLAEKADRDSAMATTKATAIQQLQERRLEANDLGQELMRIDKEIAALEAQIDTFHAEIDAQKAEIENARVEEEWLRTKYAGHELFTLLDNAMGTLLHRTYSMAMEFAKVAQRALSFELALRSTSGGSFSEAPSILATDYWETARDGQLSGEALWLDLKRLEAVDRDSSRYDYEMTKVVSLRETDPMALLSLLELGEAQFELPELLFDMDYPGHFCRRIVSVAVSLSNVPLTPTNLGCTLTLQQHKYRTSHSSDAYADQPAANFRTDRIPITSIAVTDSVRDTGDRSRTVDQYAPFEGAGAVSSWRISFPTNLRRFDYGELTDVVLHVRYTAFSSGGLLEQAASTAVAEWTTAGKGKSKPYYGGTPKILAINLADEYPDEWEAFLQSGEMQLPRINDKLPFWARKVAKSSNATLYITPKLNHNPTIETSADQKEPSKPAPSSDFGEYTTYEFSWPPASIVNWTIKLTPEDAMSTRRAWLLVDYSGTA</sequence>
<dbReference type="EMBL" id="ML735236">
    <property type="protein sequence ID" value="KAE8392574.1"/>
    <property type="molecule type" value="Genomic_DNA"/>
</dbReference>
<evidence type="ECO:0000259" key="5">
    <source>
        <dbReference type="Pfam" id="PF20220"/>
    </source>
</evidence>
<dbReference type="Pfam" id="PF20220">
    <property type="entry name" value="ABC_toxin_N"/>
    <property type="match status" value="1"/>
</dbReference>
<dbReference type="OrthoDB" id="4500827at2759"/>
<feature type="domain" description="Tc toxin complex TcA C-terminal TcB-binding" evidence="3">
    <location>
        <begin position="2451"/>
        <end position="2740"/>
    </location>
</feature>
<feature type="domain" description="ABC toxin N-terminal" evidence="5">
    <location>
        <begin position="1389"/>
        <end position="1510"/>
    </location>
</feature>
<evidence type="ECO:0000259" key="3">
    <source>
        <dbReference type="Pfam" id="PF18276"/>
    </source>
</evidence>
<dbReference type="Pfam" id="PF18276">
    <property type="entry name" value="TcA_TcB_BD"/>
    <property type="match status" value="1"/>
</dbReference>
<accession>A0A5N7CEM2</accession>
<evidence type="ECO:0000256" key="1">
    <source>
        <dbReference type="SAM" id="Coils"/>
    </source>
</evidence>
<dbReference type="Proteomes" id="UP000326877">
    <property type="component" value="Unassembled WGS sequence"/>
</dbReference>
<name>A0A5N7CEM2_PETAA</name>
<dbReference type="InterPro" id="IPR046839">
    <property type="entry name" value="ABC_toxin_N"/>
</dbReference>
<feature type="coiled-coil region" evidence="1">
    <location>
        <begin position="2439"/>
        <end position="2480"/>
    </location>
</feature>